<dbReference type="OrthoDB" id="9800613at2"/>
<dbReference type="InterPro" id="IPR058626">
    <property type="entry name" value="MdtA-like_b-barrel"/>
</dbReference>
<feature type="chain" id="PRO_5015948599" evidence="3">
    <location>
        <begin position="25"/>
        <end position="388"/>
    </location>
</feature>
<proteinExistence type="inferred from homology"/>
<dbReference type="Pfam" id="PF25876">
    <property type="entry name" value="HH_MFP_RND"/>
    <property type="match status" value="1"/>
</dbReference>
<dbReference type="Gene3D" id="2.40.50.100">
    <property type="match status" value="1"/>
</dbReference>
<dbReference type="Gene3D" id="2.40.420.20">
    <property type="match status" value="1"/>
</dbReference>
<dbReference type="InterPro" id="IPR058625">
    <property type="entry name" value="MdtA-like_BSH"/>
</dbReference>
<dbReference type="Gene3D" id="1.10.287.470">
    <property type="entry name" value="Helix hairpin bin"/>
    <property type="match status" value="1"/>
</dbReference>
<evidence type="ECO:0000259" key="5">
    <source>
        <dbReference type="Pfam" id="PF25917"/>
    </source>
</evidence>
<comment type="similarity">
    <text evidence="2">Belongs to the membrane fusion protein (MFP) (TC 8.A.1) family.</text>
</comment>
<dbReference type="RefSeq" id="WP_111397297.1">
    <property type="nucleotide sequence ID" value="NZ_QKYU01000005.1"/>
</dbReference>
<evidence type="ECO:0000256" key="3">
    <source>
        <dbReference type="SAM" id="SignalP"/>
    </source>
</evidence>
<dbReference type="Pfam" id="PF25917">
    <property type="entry name" value="BSH_RND"/>
    <property type="match status" value="1"/>
</dbReference>
<dbReference type="PANTHER" id="PTHR30158:SF3">
    <property type="entry name" value="MULTIDRUG EFFLUX PUMP SUBUNIT ACRA-RELATED"/>
    <property type="match status" value="1"/>
</dbReference>
<sequence>MSFRPLSRMVAVALALGLASPALAQFGPQGPPAVGVVTAEQRPVTESVEFVGRVEAVDRVELRARVTGFLQERVFTEGQEVAVGDVLFRMERAPFEAELARQRANLAAAEATLVNARIVLERGRDLLRTPAGTQARVDDATANERSAAAQVAAARANVRVAEINLAYTEITAPIAGKIGRSTFAVGNTVGPTSEALATIVSQDPMRIAFPVSQRQGLELRDRYQDRGGVAALVVRVRLSDGRIYGTQGRVDFIDNQIDRSTDTILIRASVANPVRPGASDRELIDGQFVTVFVEGVEPVLAIVIPRAAVLQDQGGSYVFIVDAEKKAQRRNIKLGRSTPETAVVEDGLAVGDMVISEGIQRVRPGQVVNAAPVAAPAAPAARPAGGRG</sequence>
<evidence type="ECO:0000256" key="1">
    <source>
        <dbReference type="ARBA" id="ARBA00004196"/>
    </source>
</evidence>
<comment type="caution">
    <text evidence="8">The sequence shown here is derived from an EMBL/GenBank/DDBJ whole genome shotgun (WGS) entry which is preliminary data.</text>
</comment>
<comment type="subcellular location">
    <subcellularLocation>
        <location evidence="1">Cell envelope</location>
    </subcellularLocation>
</comment>
<dbReference type="Pfam" id="PF25944">
    <property type="entry name" value="Beta-barrel_RND"/>
    <property type="match status" value="1"/>
</dbReference>
<evidence type="ECO:0000313" key="8">
    <source>
        <dbReference type="EMBL" id="PZW48431.1"/>
    </source>
</evidence>
<evidence type="ECO:0000313" key="9">
    <source>
        <dbReference type="Proteomes" id="UP000249688"/>
    </source>
</evidence>
<feature type="domain" description="Multidrug resistance protein MdtA-like C-terminal permuted SH3" evidence="7">
    <location>
        <begin position="301"/>
        <end position="361"/>
    </location>
</feature>
<feature type="signal peptide" evidence="3">
    <location>
        <begin position="1"/>
        <end position="24"/>
    </location>
</feature>
<dbReference type="GO" id="GO:0046677">
    <property type="term" value="P:response to antibiotic"/>
    <property type="evidence" value="ECO:0007669"/>
    <property type="project" value="TreeGrafter"/>
</dbReference>
<dbReference type="GO" id="GO:0022857">
    <property type="term" value="F:transmembrane transporter activity"/>
    <property type="evidence" value="ECO:0007669"/>
    <property type="project" value="InterPro"/>
</dbReference>
<dbReference type="Proteomes" id="UP000249688">
    <property type="component" value="Unassembled WGS sequence"/>
</dbReference>
<dbReference type="NCBIfam" id="TIGR01730">
    <property type="entry name" value="RND_mfp"/>
    <property type="match status" value="1"/>
</dbReference>
<dbReference type="AlphaFoldDB" id="A0A2W7IR35"/>
<feature type="domain" description="Multidrug resistance protein MdtA-like alpha-helical hairpin" evidence="4">
    <location>
        <begin position="99"/>
        <end position="168"/>
    </location>
</feature>
<name>A0A2W7IR35_9PROT</name>
<accession>A0A2W7IR35</accession>
<dbReference type="InterPro" id="IPR006143">
    <property type="entry name" value="RND_pump_MFP"/>
</dbReference>
<dbReference type="InterPro" id="IPR058624">
    <property type="entry name" value="MdtA-like_HH"/>
</dbReference>
<dbReference type="SUPFAM" id="SSF111369">
    <property type="entry name" value="HlyD-like secretion proteins"/>
    <property type="match status" value="1"/>
</dbReference>
<gene>
    <name evidence="8" type="ORF">C8P66_105181</name>
</gene>
<feature type="domain" description="Multidrug resistance protein MdtA-like beta-barrel" evidence="6">
    <location>
        <begin position="204"/>
        <end position="293"/>
    </location>
</feature>
<reference evidence="8 9" key="1">
    <citation type="submission" date="2018-06" db="EMBL/GenBank/DDBJ databases">
        <title>Genomic Encyclopedia of Archaeal and Bacterial Type Strains, Phase II (KMG-II): from individual species to whole genera.</title>
        <authorList>
            <person name="Goeker M."/>
        </authorList>
    </citation>
    <scope>NUCLEOTIDE SEQUENCE [LARGE SCALE GENOMIC DNA]</scope>
    <source>
        <strain evidence="8 9">DSM 24525</strain>
    </source>
</reference>
<organism evidence="8 9">
    <name type="scientific">Humitalea rosea</name>
    <dbReference type="NCBI Taxonomy" id="990373"/>
    <lineage>
        <taxon>Bacteria</taxon>
        <taxon>Pseudomonadati</taxon>
        <taxon>Pseudomonadota</taxon>
        <taxon>Alphaproteobacteria</taxon>
        <taxon>Acetobacterales</taxon>
        <taxon>Roseomonadaceae</taxon>
        <taxon>Humitalea</taxon>
    </lineage>
</organism>
<dbReference type="Pfam" id="PF25967">
    <property type="entry name" value="RND-MFP_C"/>
    <property type="match status" value="1"/>
</dbReference>
<keyword evidence="3" id="KW-0732">Signal</keyword>
<dbReference type="PANTHER" id="PTHR30158">
    <property type="entry name" value="ACRA/E-RELATED COMPONENT OF DRUG EFFLUX TRANSPORTER"/>
    <property type="match status" value="1"/>
</dbReference>
<dbReference type="Gene3D" id="2.40.30.170">
    <property type="match status" value="1"/>
</dbReference>
<evidence type="ECO:0000259" key="4">
    <source>
        <dbReference type="Pfam" id="PF25876"/>
    </source>
</evidence>
<dbReference type="GO" id="GO:0005886">
    <property type="term" value="C:plasma membrane"/>
    <property type="evidence" value="ECO:0007669"/>
    <property type="project" value="TreeGrafter"/>
</dbReference>
<feature type="domain" description="Multidrug resistance protein MdtA-like barrel-sandwich hybrid" evidence="5">
    <location>
        <begin position="59"/>
        <end position="193"/>
    </location>
</feature>
<dbReference type="EMBL" id="QKYU01000005">
    <property type="protein sequence ID" value="PZW48431.1"/>
    <property type="molecule type" value="Genomic_DNA"/>
</dbReference>
<keyword evidence="9" id="KW-1185">Reference proteome</keyword>
<evidence type="ECO:0000259" key="7">
    <source>
        <dbReference type="Pfam" id="PF25967"/>
    </source>
</evidence>
<evidence type="ECO:0000259" key="6">
    <source>
        <dbReference type="Pfam" id="PF25944"/>
    </source>
</evidence>
<evidence type="ECO:0000256" key="2">
    <source>
        <dbReference type="ARBA" id="ARBA00009477"/>
    </source>
</evidence>
<dbReference type="InterPro" id="IPR058627">
    <property type="entry name" value="MdtA-like_C"/>
</dbReference>
<protein>
    <submittedName>
        <fullName evidence="8">Membrane fusion protein (Multidrug efflux system)</fullName>
    </submittedName>
</protein>